<reference evidence="19" key="2">
    <citation type="submission" date="2021-08" db="EMBL/GenBank/DDBJ databases">
        <authorList>
            <person name="Eriksson T."/>
        </authorList>
    </citation>
    <scope>NUCLEOTIDE SEQUENCE</scope>
    <source>
        <strain evidence="19">Stoneville</strain>
        <tissue evidence="19">Whole head</tissue>
    </source>
</reference>
<dbReference type="FunFam" id="1.20.120.310:FF:000001">
    <property type="entry name" value="Sulfhydryl oxidase"/>
    <property type="match status" value="1"/>
</dbReference>
<dbReference type="Pfam" id="PF04777">
    <property type="entry name" value="Evr1_Alr"/>
    <property type="match status" value="1"/>
</dbReference>
<dbReference type="PROSITE" id="PS51324">
    <property type="entry name" value="ERV_ALR"/>
    <property type="match status" value="1"/>
</dbReference>
<comment type="function">
    <text evidence="15">Catalyzes the oxidation of sulfhydryl groups in peptide and protein thiols to disulfides with the reduction of oxygen to hydrogen peroxide.</text>
</comment>
<evidence type="ECO:0000256" key="11">
    <source>
        <dbReference type="ARBA" id="ARBA00023157"/>
    </source>
</evidence>
<evidence type="ECO:0000313" key="19">
    <source>
        <dbReference type="EMBL" id="KAH0808945.1"/>
    </source>
</evidence>
<feature type="active site" evidence="14">
    <location>
        <position position="119"/>
    </location>
</feature>
<organism evidence="19 20">
    <name type="scientific">Tenebrio molitor</name>
    <name type="common">Yellow mealworm beetle</name>
    <dbReference type="NCBI Taxonomy" id="7067"/>
    <lineage>
        <taxon>Eukaryota</taxon>
        <taxon>Metazoa</taxon>
        <taxon>Ecdysozoa</taxon>
        <taxon>Arthropoda</taxon>
        <taxon>Hexapoda</taxon>
        <taxon>Insecta</taxon>
        <taxon>Pterygota</taxon>
        <taxon>Neoptera</taxon>
        <taxon>Endopterygota</taxon>
        <taxon>Coleoptera</taxon>
        <taxon>Polyphaga</taxon>
        <taxon>Cucujiformia</taxon>
        <taxon>Tenebrionidae</taxon>
        <taxon>Tenebrio</taxon>
    </lineage>
</organism>
<evidence type="ECO:0000259" key="18">
    <source>
        <dbReference type="PROSITE" id="PS51352"/>
    </source>
</evidence>
<dbReference type="GO" id="GO:0004843">
    <property type="term" value="F:cysteine-type deubiquitinase activity"/>
    <property type="evidence" value="ECO:0007669"/>
    <property type="project" value="UniProtKB-EC"/>
</dbReference>
<dbReference type="CDD" id="cd02992">
    <property type="entry name" value="PDI_a_QSOX"/>
    <property type="match status" value="1"/>
</dbReference>
<reference evidence="19" key="1">
    <citation type="journal article" date="2020" name="J Insects Food Feed">
        <title>The yellow mealworm (Tenebrio molitor) genome: a resource for the emerging insects as food and feed industry.</title>
        <authorList>
            <person name="Eriksson T."/>
            <person name="Andere A."/>
            <person name="Kelstrup H."/>
            <person name="Emery V."/>
            <person name="Picard C."/>
        </authorList>
    </citation>
    <scope>NUCLEOTIDE SEQUENCE</scope>
    <source>
        <strain evidence="19">Stoneville</strain>
        <tissue evidence="19">Whole head</tissue>
    </source>
</reference>
<dbReference type="GO" id="GO:0003756">
    <property type="term" value="F:protein disulfide isomerase activity"/>
    <property type="evidence" value="ECO:0007669"/>
    <property type="project" value="TreeGrafter"/>
</dbReference>
<dbReference type="Gene3D" id="3.40.30.10">
    <property type="entry name" value="Glutaredoxin"/>
    <property type="match status" value="2"/>
</dbReference>
<dbReference type="Pfam" id="PF00085">
    <property type="entry name" value="Thioredoxin"/>
    <property type="match status" value="1"/>
</dbReference>
<dbReference type="Pfam" id="PF02099">
    <property type="entry name" value="Josephin"/>
    <property type="match status" value="1"/>
</dbReference>
<evidence type="ECO:0000256" key="5">
    <source>
        <dbReference type="ARBA" id="ARBA00022670"/>
    </source>
</evidence>
<dbReference type="SUPFAM" id="SSF52833">
    <property type="entry name" value="Thioredoxin-like"/>
    <property type="match status" value="1"/>
</dbReference>
<evidence type="ECO:0000256" key="9">
    <source>
        <dbReference type="ARBA" id="ARBA00022827"/>
    </source>
</evidence>
<evidence type="ECO:0000259" key="17">
    <source>
        <dbReference type="PROSITE" id="PS51324"/>
    </source>
</evidence>
<comment type="catalytic activity">
    <reaction evidence="13 15">
        <text>2 R'C(R)SH + O2 = R'C(R)S-S(R)CR' + H2O2</text>
        <dbReference type="Rhea" id="RHEA:17357"/>
        <dbReference type="ChEBI" id="CHEBI:15379"/>
        <dbReference type="ChEBI" id="CHEBI:16240"/>
        <dbReference type="ChEBI" id="CHEBI:16520"/>
        <dbReference type="ChEBI" id="CHEBI:17412"/>
        <dbReference type="EC" id="1.8.3.2"/>
    </reaction>
</comment>
<evidence type="ECO:0000256" key="13">
    <source>
        <dbReference type="ARBA" id="ARBA00048864"/>
    </source>
</evidence>
<evidence type="ECO:0000256" key="7">
    <source>
        <dbReference type="ARBA" id="ARBA00022786"/>
    </source>
</evidence>
<keyword evidence="11" id="KW-1015">Disulfide bond</keyword>
<proteinExistence type="inferred from homology"/>
<comment type="cofactor">
    <cofactor evidence="2 15">
        <name>FAD</name>
        <dbReference type="ChEBI" id="CHEBI:57692"/>
    </cofactor>
</comment>
<sequence length="830" mass="94844">MDSIFHEKQEGSLCAQHCLNSLLQGPYFTAVDLSVWAEKLDEEERVRMAECGEESEDYRNFLKQPSGNMDDSGFFSIQVISKALQVWGLEIVPYNSADERVKNCDPSKMKAFICNYQSHWFTIRRIGNQWFNLNSLLSKPVLISDTYLSLYLAQLKNEGYSNFVVFGELPTCTADEIIRCNPVVAPTLNSSPSFEEDAELQAALKLSLSQEFESNTGNSEEEELQKALMLSLSCEIYEQKKYKQFLDGQGLYSPDDDVVILTVHNFNKEVMRSPQAWLVEFYNSWCGFCQRFAPSWKALATDVKGWSDLVRVAALDCSVDENAGLCRELEIMAYPTLRYFHENYQPGPQTLGVVVQKGDDVVSHRHFLIQRLVAEQTEGRGTMYPNLLPYIHSDISHLFDSTPVGTQYAFLIIEKPDTYLGAEVALDLHKTPSIVVRHTFSNNTGLLNNYAIGRLPTVMSVDRSNNYQLLASSGSRQEIKTVIANFLQNKHLRVTDESPKQEIFTGKWLDVEVPDMSSLIQERARQALKERIKLMGDVVFQMDLETALRYSLKHEIATVKMITGEKLQVLRDYLNILRKYFPFGRGGQLFLTELAMKASTEQVQGSDLAEVIRRAEQEDSQVFSSPQQWLACRGSSPSYRGYPCGLWKLFHYLTVNSAERNINNNRANPLEILDVMHGYVKNFFGCHDCSQHFQEMAAKREMRNVSSLDSSVLWLWMAHNEVNKRLSGDQTEDPEYPKYQFPLKERCPLCRNNNNTWNLVEVLRYLKHAYSNINVRYIGSDTTILHVGLEGKPAASGSTSIFRAIDMSMCFILYRGYRKKPYVHDLLGKV</sequence>
<dbReference type="InterPro" id="IPR039798">
    <property type="entry name" value="Sulfhydryl_oxidase"/>
</dbReference>
<keyword evidence="6" id="KW-0732">Signal</keyword>
<evidence type="ECO:0000256" key="4">
    <source>
        <dbReference type="ARBA" id="ARBA00022630"/>
    </source>
</evidence>
<evidence type="ECO:0000256" key="8">
    <source>
        <dbReference type="ARBA" id="ARBA00022801"/>
    </source>
</evidence>
<dbReference type="Gene3D" id="1.20.120.1960">
    <property type="entry name" value="QSOX sulfhydryl oxidase domain"/>
    <property type="match status" value="1"/>
</dbReference>
<evidence type="ECO:0000256" key="3">
    <source>
        <dbReference type="ARBA" id="ARBA00006041"/>
    </source>
</evidence>
<dbReference type="FunFam" id="3.40.30.10:FF:000073">
    <property type="entry name" value="Sulfhydryl oxidase"/>
    <property type="match status" value="1"/>
</dbReference>
<dbReference type="Gene3D" id="1.10.287.10">
    <property type="entry name" value="S15/NS1, RNA-binding"/>
    <property type="match status" value="1"/>
</dbReference>
<dbReference type="InterPro" id="IPR017905">
    <property type="entry name" value="ERV/ALR_sulphydryl_oxidase"/>
</dbReference>
<evidence type="ECO:0000259" key="16">
    <source>
        <dbReference type="PROSITE" id="PS50957"/>
    </source>
</evidence>
<evidence type="ECO:0000256" key="10">
    <source>
        <dbReference type="ARBA" id="ARBA00023002"/>
    </source>
</evidence>
<dbReference type="InterPro" id="IPR006155">
    <property type="entry name" value="Josephin"/>
</dbReference>
<keyword evidence="12" id="KW-0325">Glycoprotein</keyword>
<dbReference type="GO" id="GO:0006508">
    <property type="term" value="P:proteolysis"/>
    <property type="evidence" value="ECO:0007669"/>
    <property type="project" value="UniProtKB-KW"/>
</dbReference>
<keyword evidence="7" id="KW-0833">Ubl conjugation pathway</keyword>
<dbReference type="GO" id="GO:0016579">
    <property type="term" value="P:protein deubiquitination"/>
    <property type="evidence" value="ECO:0007669"/>
    <property type="project" value="InterPro"/>
</dbReference>
<dbReference type="PROSITE" id="PS50957">
    <property type="entry name" value="JOSEPHIN"/>
    <property type="match status" value="1"/>
</dbReference>
<keyword evidence="9 15" id="KW-0274">FAD</keyword>
<name>A0A8J6GZE3_TENMO</name>
<dbReference type="Gene3D" id="3.90.70.40">
    <property type="match status" value="1"/>
</dbReference>
<dbReference type="InterPro" id="IPR040986">
    <property type="entry name" value="QSOX_FAD-bd_dom"/>
</dbReference>
<dbReference type="EC" id="1.8.3.2" evidence="15"/>
<evidence type="ECO:0000256" key="2">
    <source>
        <dbReference type="ARBA" id="ARBA00001974"/>
    </source>
</evidence>
<feature type="active site" evidence="14">
    <location>
        <position position="14"/>
    </location>
</feature>
<dbReference type="Pfam" id="PF18108">
    <property type="entry name" value="QSOX_Trx1"/>
    <property type="match status" value="1"/>
</dbReference>
<dbReference type="FunFam" id="1.20.120.1960:FF:000001">
    <property type="entry name" value="Sulfhydryl oxidase"/>
    <property type="match status" value="1"/>
</dbReference>
<evidence type="ECO:0000256" key="12">
    <source>
        <dbReference type="ARBA" id="ARBA00023180"/>
    </source>
</evidence>
<dbReference type="InterPro" id="IPR036774">
    <property type="entry name" value="ERV/ALR_sulphydryl_oxid_sf"/>
</dbReference>
<evidence type="ECO:0000256" key="15">
    <source>
        <dbReference type="RuleBase" id="RU371123"/>
    </source>
</evidence>
<dbReference type="Proteomes" id="UP000719412">
    <property type="component" value="Unassembled WGS sequence"/>
</dbReference>
<keyword evidence="8 14" id="KW-0378">Hydrolase</keyword>
<feature type="domain" description="ERV/ALR sulfhydryl oxidase" evidence="17">
    <location>
        <begin position="635"/>
        <end position="741"/>
    </location>
</feature>
<keyword evidence="5" id="KW-0645">Protease</keyword>
<evidence type="ECO:0000256" key="6">
    <source>
        <dbReference type="ARBA" id="ARBA00022729"/>
    </source>
</evidence>
<dbReference type="PRINTS" id="PR01233">
    <property type="entry name" value="JOSEPHIN"/>
</dbReference>
<keyword evidence="20" id="KW-1185">Reference proteome</keyword>
<dbReference type="GO" id="GO:0005615">
    <property type="term" value="C:extracellular space"/>
    <property type="evidence" value="ECO:0007669"/>
    <property type="project" value="TreeGrafter"/>
</dbReference>
<evidence type="ECO:0000313" key="20">
    <source>
        <dbReference type="Proteomes" id="UP000719412"/>
    </source>
</evidence>
<keyword evidence="10 15" id="KW-0560">Oxidoreductase</keyword>
<dbReference type="PROSITE" id="PS51352">
    <property type="entry name" value="THIOREDOXIN_2"/>
    <property type="match status" value="1"/>
</dbReference>
<keyword evidence="4 15" id="KW-0285">Flavoprotein</keyword>
<accession>A0A8J6GZE3</accession>
<dbReference type="Gene3D" id="1.20.120.310">
    <property type="entry name" value="ERV/ALR sulfhydryl oxidase domain"/>
    <property type="match status" value="1"/>
</dbReference>
<dbReference type="SMART" id="SM01246">
    <property type="entry name" value="Josephin"/>
    <property type="match status" value="1"/>
</dbReference>
<dbReference type="GO" id="GO:0000139">
    <property type="term" value="C:Golgi membrane"/>
    <property type="evidence" value="ECO:0007669"/>
    <property type="project" value="TreeGrafter"/>
</dbReference>
<comment type="caution">
    <text evidence="19">The sequence shown here is derived from an EMBL/GenBank/DDBJ whole genome shotgun (WGS) entry which is preliminary data.</text>
</comment>
<dbReference type="InterPro" id="IPR042568">
    <property type="entry name" value="QSOX_FAD-bd_sf"/>
</dbReference>
<dbReference type="Pfam" id="PF18371">
    <property type="entry name" value="FAD_SOX"/>
    <property type="match status" value="1"/>
</dbReference>
<feature type="domain" description="Thioredoxin" evidence="18">
    <location>
        <begin position="230"/>
        <end position="378"/>
    </location>
</feature>
<comment type="catalytic activity">
    <reaction evidence="1">
        <text>Thiol-dependent hydrolysis of ester, thioester, amide, peptide and isopeptide bonds formed by the C-terminal Gly of ubiquitin (a 76-residue protein attached to proteins as an intracellular targeting signal).</text>
        <dbReference type="EC" id="3.4.19.12"/>
    </reaction>
</comment>
<dbReference type="EMBL" id="JABDTM020028440">
    <property type="protein sequence ID" value="KAH0808945.1"/>
    <property type="molecule type" value="Genomic_DNA"/>
</dbReference>
<dbReference type="PANTHER" id="PTHR22897:SF8">
    <property type="entry name" value="SULFHYDRYL OXIDASE"/>
    <property type="match status" value="1"/>
</dbReference>
<dbReference type="InterPro" id="IPR036249">
    <property type="entry name" value="Thioredoxin-like_sf"/>
</dbReference>
<gene>
    <name evidence="19" type="ORF">GEV33_013847</name>
</gene>
<dbReference type="InterPro" id="IPR041269">
    <property type="entry name" value="QSOX_Trx1"/>
</dbReference>
<dbReference type="InterPro" id="IPR013766">
    <property type="entry name" value="Thioredoxin_domain"/>
</dbReference>
<comment type="similarity">
    <text evidence="3 15">Belongs to the quiescin-sulfhydryl oxidase (QSOX) family.</text>
</comment>
<feature type="active site" evidence="14">
    <location>
        <position position="134"/>
    </location>
</feature>
<dbReference type="AlphaFoldDB" id="A0A8J6GZE3"/>
<dbReference type="FunFam" id="3.90.70.40:FF:000005">
    <property type="entry name" value="Ataxin 3"/>
    <property type="match status" value="1"/>
</dbReference>
<protein>
    <recommendedName>
        <fullName evidence="15">Sulfhydryl oxidase</fullName>
        <ecNumber evidence="15">1.8.3.2</ecNumber>
    </recommendedName>
</protein>
<dbReference type="SUPFAM" id="SSF69000">
    <property type="entry name" value="FAD-dependent thiol oxidase"/>
    <property type="match status" value="1"/>
</dbReference>
<dbReference type="PANTHER" id="PTHR22897">
    <property type="entry name" value="QUIESCIN Q6-RELATED SULFHYDRYL OXIDASE"/>
    <property type="match status" value="1"/>
</dbReference>
<dbReference type="GO" id="GO:0006457">
    <property type="term" value="P:protein folding"/>
    <property type="evidence" value="ECO:0007669"/>
    <property type="project" value="TreeGrafter"/>
</dbReference>
<evidence type="ECO:0000256" key="1">
    <source>
        <dbReference type="ARBA" id="ARBA00000707"/>
    </source>
</evidence>
<evidence type="ECO:0000256" key="14">
    <source>
        <dbReference type="PROSITE-ProRule" id="PRU00331"/>
    </source>
</evidence>
<dbReference type="GO" id="GO:0016971">
    <property type="term" value="F:flavin-dependent sulfhydryl oxidase activity"/>
    <property type="evidence" value="ECO:0007669"/>
    <property type="project" value="InterPro"/>
</dbReference>
<feature type="domain" description="Josephin" evidence="16">
    <location>
        <begin position="1"/>
        <end position="180"/>
    </location>
</feature>